<keyword evidence="2" id="KW-0812">Transmembrane</keyword>
<name>A0A3D9BYW3_9RHOB</name>
<evidence type="ECO:0008006" key="5">
    <source>
        <dbReference type="Google" id="ProtNLM"/>
    </source>
</evidence>
<feature type="transmembrane region" description="Helical" evidence="2">
    <location>
        <begin position="7"/>
        <end position="26"/>
    </location>
</feature>
<evidence type="ECO:0000313" key="3">
    <source>
        <dbReference type="EMBL" id="REC58679.1"/>
    </source>
</evidence>
<gene>
    <name evidence="3" type="ORF">DRV84_00115</name>
</gene>
<organism evidence="3 4">
    <name type="scientific">Rhodosalinus sediminis</name>
    <dbReference type="NCBI Taxonomy" id="1940533"/>
    <lineage>
        <taxon>Bacteria</taxon>
        <taxon>Pseudomonadati</taxon>
        <taxon>Pseudomonadota</taxon>
        <taxon>Alphaproteobacteria</taxon>
        <taxon>Rhodobacterales</taxon>
        <taxon>Paracoccaceae</taxon>
        <taxon>Rhodosalinus</taxon>
    </lineage>
</organism>
<proteinExistence type="predicted"/>
<feature type="region of interest" description="Disordered" evidence="1">
    <location>
        <begin position="60"/>
        <end position="84"/>
    </location>
</feature>
<dbReference type="RefSeq" id="WP_115977721.1">
    <property type="nucleotide sequence ID" value="NZ_QOHR01000001.1"/>
</dbReference>
<keyword evidence="4" id="KW-1185">Reference proteome</keyword>
<dbReference type="AlphaFoldDB" id="A0A3D9BYW3"/>
<reference evidence="3 4" key="1">
    <citation type="journal article" date="2017" name="Int. J. Syst. Evol. Microbiol.">
        <title>Rhodosalinus sediminis gen. nov., sp. nov., isolated from marine saltern.</title>
        <authorList>
            <person name="Guo L.Y."/>
            <person name="Ling S.K."/>
            <person name="Li C.M."/>
            <person name="Chen G.J."/>
            <person name="Du Z.J."/>
        </authorList>
    </citation>
    <scope>NUCLEOTIDE SEQUENCE [LARGE SCALE GENOMIC DNA]</scope>
    <source>
        <strain evidence="3 4">WDN1C137</strain>
    </source>
</reference>
<keyword evidence="2" id="KW-1133">Transmembrane helix</keyword>
<dbReference type="Proteomes" id="UP000257131">
    <property type="component" value="Unassembled WGS sequence"/>
</dbReference>
<dbReference type="OrthoDB" id="7870164at2"/>
<evidence type="ECO:0000256" key="1">
    <source>
        <dbReference type="SAM" id="MobiDB-lite"/>
    </source>
</evidence>
<protein>
    <recommendedName>
        <fullName evidence="5">CTP synthetase</fullName>
    </recommendedName>
</protein>
<sequence length="84" mass="9061">MDRLSLIISIFTGSVLTGGIAIAAFSLGYYTWVAVAVAAVVGFTLAWPAAYLISQRIKKDDPEWEPDAEPGDYGYVPPRDAPEV</sequence>
<keyword evidence="2" id="KW-0472">Membrane</keyword>
<evidence type="ECO:0000313" key="4">
    <source>
        <dbReference type="Proteomes" id="UP000257131"/>
    </source>
</evidence>
<comment type="caution">
    <text evidence="3">The sequence shown here is derived from an EMBL/GenBank/DDBJ whole genome shotgun (WGS) entry which is preliminary data.</text>
</comment>
<dbReference type="EMBL" id="QOHR01000001">
    <property type="protein sequence ID" value="REC58679.1"/>
    <property type="molecule type" value="Genomic_DNA"/>
</dbReference>
<evidence type="ECO:0000256" key="2">
    <source>
        <dbReference type="SAM" id="Phobius"/>
    </source>
</evidence>
<feature type="transmembrane region" description="Helical" evidence="2">
    <location>
        <begin position="32"/>
        <end position="53"/>
    </location>
</feature>
<accession>A0A3D9BYW3</accession>